<evidence type="ECO:0000256" key="1">
    <source>
        <dbReference type="SAM" id="MobiDB-lite"/>
    </source>
</evidence>
<dbReference type="EMBL" id="JAPCID010000076">
    <property type="protein sequence ID" value="MDA0142146.1"/>
    <property type="molecule type" value="Genomic_DNA"/>
</dbReference>
<dbReference type="SUPFAM" id="SSF69304">
    <property type="entry name" value="Tricorn protease N-terminal domain"/>
    <property type="match status" value="1"/>
</dbReference>
<protein>
    <submittedName>
        <fullName evidence="3">PD40 domain-containing protein</fullName>
    </submittedName>
</protein>
<feature type="signal peptide" evidence="2">
    <location>
        <begin position="1"/>
        <end position="20"/>
    </location>
</feature>
<proteinExistence type="predicted"/>
<dbReference type="Gene3D" id="2.120.10.30">
    <property type="entry name" value="TolB, C-terminal domain"/>
    <property type="match status" value="2"/>
</dbReference>
<name>A0ABT4RV54_9ACTN</name>
<sequence length="383" mass="40363">MRRLVLALVVLFALPATAHADSIVFRRGSDIWRMSPDGTGQRQVTSDDRYEWPSAADDGTFAAADGTGVIHRFAPGGARLNTIPTAATDDDEDAPTETPTHVRLSPDGTRIAYDQAIAGDVTAVVTSATAPDVALTGQDGLVAPSWIGNDRLLLSRDISFDTEGPTYNVLTVGGPVAPLFDDTDAPWATGFDAAASRDGARMAVVTDDAADADGIPTRVELRLFEGTTVRCALALEAADTYSSASPSFSPDGSRVAWAESDGIHVAGSDCAGERVVTLPGAWEPYWSPYTEPASAAVPKLTLSVRVKPRPRRATVRRRGIGVSVTVSAPTTIKVRAGGRSVSRALPTAGTYTVRVRPRLAKRIRVRVTAPGAAPVRAVIRPRG</sequence>
<organism evidence="3 4">
    <name type="scientific">Solirubrobacter deserti</name>
    <dbReference type="NCBI Taxonomy" id="2282478"/>
    <lineage>
        <taxon>Bacteria</taxon>
        <taxon>Bacillati</taxon>
        <taxon>Actinomycetota</taxon>
        <taxon>Thermoleophilia</taxon>
        <taxon>Solirubrobacterales</taxon>
        <taxon>Solirubrobacteraceae</taxon>
        <taxon>Solirubrobacter</taxon>
    </lineage>
</organism>
<gene>
    <name evidence="3" type="ORF">OJ962_31975</name>
</gene>
<feature type="region of interest" description="Disordered" evidence="1">
    <location>
        <begin position="81"/>
        <end position="100"/>
    </location>
</feature>
<reference evidence="3" key="1">
    <citation type="submission" date="2022-10" db="EMBL/GenBank/DDBJ databases">
        <title>The WGS of Solirubrobacter sp. CPCC 204708.</title>
        <authorList>
            <person name="Jiang Z."/>
        </authorList>
    </citation>
    <scope>NUCLEOTIDE SEQUENCE</scope>
    <source>
        <strain evidence="3">CPCC 204708</strain>
    </source>
</reference>
<evidence type="ECO:0000313" key="4">
    <source>
        <dbReference type="Proteomes" id="UP001147700"/>
    </source>
</evidence>
<keyword evidence="4" id="KW-1185">Reference proteome</keyword>
<dbReference type="InterPro" id="IPR011042">
    <property type="entry name" value="6-blade_b-propeller_TolB-like"/>
</dbReference>
<evidence type="ECO:0000256" key="2">
    <source>
        <dbReference type="SAM" id="SignalP"/>
    </source>
</evidence>
<evidence type="ECO:0000313" key="3">
    <source>
        <dbReference type="EMBL" id="MDA0142146.1"/>
    </source>
</evidence>
<dbReference type="Proteomes" id="UP001147700">
    <property type="component" value="Unassembled WGS sequence"/>
</dbReference>
<feature type="chain" id="PRO_5046198878" evidence="2">
    <location>
        <begin position="21"/>
        <end position="383"/>
    </location>
</feature>
<dbReference type="RefSeq" id="WP_202954066.1">
    <property type="nucleotide sequence ID" value="NZ_JAPCID010000076.1"/>
</dbReference>
<accession>A0ABT4RV54</accession>
<comment type="caution">
    <text evidence="3">The sequence shown here is derived from an EMBL/GenBank/DDBJ whole genome shotgun (WGS) entry which is preliminary data.</text>
</comment>
<keyword evidence="2" id="KW-0732">Signal</keyword>